<dbReference type="Pfam" id="PF00480">
    <property type="entry name" value="ROK"/>
    <property type="match status" value="1"/>
</dbReference>
<dbReference type="InterPro" id="IPR043129">
    <property type="entry name" value="ATPase_NBD"/>
</dbReference>
<proteinExistence type="inferred from homology"/>
<organism evidence="2">
    <name type="scientific">Pseudothermotoga hypogea</name>
    <dbReference type="NCBI Taxonomy" id="57487"/>
    <lineage>
        <taxon>Bacteria</taxon>
        <taxon>Thermotogati</taxon>
        <taxon>Thermotogota</taxon>
        <taxon>Thermotogae</taxon>
        <taxon>Thermotogales</taxon>
        <taxon>Thermotogaceae</taxon>
        <taxon>Pseudothermotoga</taxon>
    </lineage>
</organism>
<comment type="caution">
    <text evidence="2">The sequence shown here is derived from an EMBL/GenBank/DDBJ whole genome shotgun (WGS) entry which is preliminary data.</text>
</comment>
<protein>
    <submittedName>
        <fullName evidence="2">ROK family protein</fullName>
    </submittedName>
</protein>
<dbReference type="InterPro" id="IPR049874">
    <property type="entry name" value="ROK_cs"/>
</dbReference>
<dbReference type="PANTHER" id="PTHR18964">
    <property type="entry name" value="ROK (REPRESSOR, ORF, KINASE) FAMILY"/>
    <property type="match status" value="1"/>
</dbReference>
<name>A0A832IDV6_9THEM</name>
<dbReference type="AlphaFoldDB" id="A0A832IDV6"/>
<evidence type="ECO:0000256" key="1">
    <source>
        <dbReference type="ARBA" id="ARBA00006479"/>
    </source>
</evidence>
<dbReference type="SUPFAM" id="SSF53067">
    <property type="entry name" value="Actin-like ATPase domain"/>
    <property type="match status" value="1"/>
</dbReference>
<accession>A0A832IDV6</accession>
<dbReference type="PROSITE" id="PS01125">
    <property type="entry name" value="ROK"/>
    <property type="match status" value="1"/>
</dbReference>
<comment type="similarity">
    <text evidence="1">Belongs to the ROK (NagC/XylR) family.</text>
</comment>
<dbReference type="PANTHER" id="PTHR18964:SF149">
    <property type="entry name" value="BIFUNCTIONAL UDP-N-ACETYLGLUCOSAMINE 2-EPIMERASE_N-ACETYLMANNOSAMINE KINASE"/>
    <property type="match status" value="1"/>
</dbReference>
<reference evidence="2" key="1">
    <citation type="journal article" date="2020" name="mSystems">
        <title>Genome- and Community-Level Interaction Insights into Carbon Utilization and Element Cycling Functions of Hydrothermarchaeota in Hydrothermal Sediment.</title>
        <authorList>
            <person name="Zhou Z."/>
            <person name="Liu Y."/>
            <person name="Xu W."/>
            <person name="Pan J."/>
            <person name="Luo Z.H."/>
            <person name="Li M."/>
        </authorList>
    </citation>
    <scope>NUCLEOTIDE SEQUENCE [LARGE SCALE GENOMIC DNA]</scope>
    <source>
        <strain evidence="2">SpSt-86</strain>
    </source>
</reference>
<gene>
    <name evidence="2" type="ORF">ENW55_02440</name>
</gene>
<evidence type="ECO:0000313" key="2">
    <source>
        <dbReference type="EMBL" id="HGZ78826.1"/>
    </source>
</evidence>
<dbReference type="InterPro" id="IPR000600">
    <property type="entry name" value="ROK"/>
</dbReference>
<sequence length="299" mass="32908">MVRVDLSVDIGGTKTLVAAFDEDSLVPREVLQFPTEPHRGFEDFLRRLTETGKKLLSGEQLRIWAISTAGAVDDDGNVLWSPNLGWKNLALKQAFSRFFGDKGFVENDCNAAAYAEAWVRGSKNLAYVTVSTGIGMGLVLEGKVYRGSHYAAGEIGHTIVEEEGPVCSCGRKGCLQAISSGRGLENLIQSLTGERLRCEDIFEKAKMRFEPYFQVVSHGAKVLARFLTNIVDTLDIEVLVLGGGLTKSEFYRNMLVEHVQRNYYMTPGKKISVELSQVQPNPGTVGVLLLSRQRFGGIV</sequence>
<dbReference type="Gene3D" id="3.30.420.40">
    <property type="match status" value="2"/>
</dbReference>
<dbReference type="EMBL" id="DTKQ01000018">
    <property type="protein sequence ID" value="HGZ78826.1"/>
    <property type="molecule type" value="Genomic_DNA"/>
</dbReference>